<dbReference type="EMBL" id="CACRXK020018875">
    <property type="protein sequence ID" value="CAB4033004.1"/>
    <property type="molecule type" value="Genomic_DNA"/>
</dbReference>
<evidence type="ECO:0000256" key="1">
    <source>
        <dbReference type="SAM" id="MobiDB-lite"/>
    </source>
</evidence>
<feature type="compositionally biased region" description="Polar residues" evidence="1">
    <location>
        <begin position="86"/>
        <end position="96"/>
    </location>
</feature>
<name>A0A7D9LM73_PARCT</name>
<protein>
    <submittedName>
        <fullName evidence="2">Uncharacterized protein</fullName>
    </submittedName>
</protein>
<dbReference type="OrthoDB" id="8020625at2759"/>
<organism evidence="2 3">
    <name type="scientific">Paramuricea clavata</name>
    <name type="common">Red gorgonian</name>
    <name type="synonym">Violescent sea-whip</name>
    <dbReference type="NCBI Taxonomy" id="317549"/>
    <lineage>
        <taxon>Eukaryota</taxon>
        <taxon>Metazoa</taxon>
        <taxon>Cnidaria</taxon>
        <taxon>Anthozoa</taxon>
        <taxon>Octocorallia</taxon>
        <taxon>Malacalcyonacea</taxon>
        <taxon>Plexauridae</taxon>
        <taxon>Paramuricea</taxon>
    </lineage>
</organism>
<proteinExistence type="predicted"/>
<dbReference type="Proteomes" id="UP001152795">
    <property type="component" value="Unassembled WGS sequence"/>
</dbReference>
<comment type="caution">
    <text evidence="2">The sequence shown here is derived from an EMBL/GenBank/DDBJ whole genome shotgun (WGS) entry which is preliminary data.</text>
</comment>
<feature type="region of interest" description="Disordered" evidence="1">
    <location>
        <begin position="1"/>
        <end position="24"/>
    </location>
</feature>
<gene>
    <name evidence="2" type="ORF">PACLA_8A038712</name>
</gene>
<evidence type="ECO:0000313" key="3">
    <source>
        <dbReference type="Proteomes" id="UP001152795"/>
    </source>
</evidence>
<feature type="region of interest" description="Disordered" evidence="1">
    <location>
        <begin position="36"/>
        <end position="96"/>
    </location>
</feature>
<feature type="non-terminal residue" evidence="2">
    <location>
        <position position="96"/>
    </location>
</feature>
<reference evidence="2" key="1">
    <citation type="submission" date="2020-04" db="EMBL/GenBank/DDBJ databases">
        <authorList>
            <person name="Alioto T."/>
            <person name="Alioto T."/>
            <person name="Gomez Garrido J."/>
        </authorList>
    </citation>
    <scope>NUCLEOTIDE SEQUENCE</scope>
    <source>
        <strain evidence="2">A484AB</strain>
    </source>
</reference>
<evidence type="ECO:0000313" key="2">
    <source>
        <dbReference type="EMBL" id="CAB4033004.1"/>
    </source>
</evidence>
<sequence length="96" mass="10518">MESAVVTRKTHTRRSYIVQSPDGSTYRRNRKHILKTKEGNSQSFGIEDCDDPISQSNGEDAVGTEQASDGDNAVSVEETSEEQLPVTLSKQFSASP</sequence>
<keyword evidence="3" id="KW-1185">Reference proteome</keyword>
<accession>A0A7D9LM73</accession>
<dbReference type="AlphaFoldDB" id="A0A7D9LM73"/>